<dbReference type="OrthoDB" id="56224at2"/>
<dbReference type="CDD" id="cd06974">
    <property type="entry name" value="TerD_like"/>
    <property type="match status" value="1"/>
</dbReference>
<dbReference type="InterPro" id="IPR051324">
    <property type="entry name" value="Stress/Tellurium_Resist"/>
</dbReference>
<reference evidence="4 5" key="1">
    <citation type="submission" date="2016-10" db="EMBL/GenBank/DDBJ databases">
        <authorList>
            <person name="de Groot N.N."/>
        </authorList>
    </citation>
    <scope>NUCLEOTIDE SEQUENCE [LARGE SCALE GENOMIC DNA]</scope>
    <source>
        <strain evidence="5">P4-7,KCTC 19426,CECT 7604</strain>
    </source>
</reference>
<dbReference type="Proteomes" id="UP000198741">
    <property type="component" value="Chromosome I"/>
</dbReference>
<dbReference type="STRING" id="1090615.SAMN04515671_2000"/>
<evidence type="ECO:0000256" key="1">
    <source>
        <dbReference type="ARBA" id="ARBA00008775"/>
    </source>
</evidence>
<dbReference type="PRINTS" id="PR01217">
    <property type="entry name" value="PRICHEXTENSN"/>
</dbReference>
<dbReference type="RefSeq" id="WP_090475823.1">
    <property type="nucleotide sequence ID" value="NZ_LT629710.1"/>
</dbReference>
<sequence>MTVLSRGANAALPAGVVEVAVSGARQGSVDLMVFQLGPDHRVRTDADFVFFNQPASPEGAVRLVAADRVTADLNAVPAGVETLAVAVALDDSVPGSLASIPGLAVTVTGGSQAPASGLTTERAAVLVEIYRRAGGWKVRNVSAGWAAGLSALAGEHGVSVDEEPAPEALPSPVLPSVVSPSPAAGYPPQPTPPPAPAYPAPAPAPTPPPAYPTPPSAPAYPPPPSGERQPAAVAATINAQPPGSTYPMPGGFPPPGGSLPPPPPFSPPTPGGWTAPGGDLRR</sequence>
<dbReference type="Gene3D" id="2.60.60.30">
    <property type="entry name" value="sav2460 like domains"/>
    <property type="match status" value="1"/>
</dbReference>
<dbReference type="AlphaFoldDB" id="A0A1H0MFG8"/>
<feature type="compositionally biased region" description="Low complexity" evidence="2">
    <location>
        <begin position="271"/>
        <end position="282"/>
    </location>
</feature>
<feature type="region of interest" description="Disordered" evidence="2">
    <location>
        <begin position="158"/>
        <end position="282"/>
    </location>
</feature>
<proteinExistence type="inferred from homology"/>
<dbReference type="Pfam" id="PF02342">
    <property type="entry name" value="TerD"/>
    <property type="match status" value="1"/>
</dbReference>
<name>A0A1H0MFG8_9ACTN</name>
<comment type="similarity">
    <text evidence="1">Belongs to the CAPAB/TerDEXZ family.</text>
</comment>
<evidence type="ECO:0000313" key="4">
    <source>
        <dbReference type="EMBL" id="SDO79178.1"/>
    </source>
</evidence>
<feature type="domain" description="TerD" evidence="3">
    <location>
        <begin position="23"/>
        <end position="155"/>
    </location>
</feature>
<evidence type="ECO:0000313" key="5">
    <source>
        <dbReference type="Proteomes" id="UP000198741"/>
    </source>
</evidence>
<feature type="compositionally biased region" description="Low complexity" evidence="2">
    <location>
        <begin position="174"/>
        <end position="184"/>
    </location>
</feature>
<dbReference type="PANTHER" id="PTHR32097">
    <property type="entry name" value="CAMP-BINDING PROTEIN 1-RELATED"/>
    <property type="match status" value="1"/>
</dbReference>
<evidence type="ECO:0000259" key="3">
    <source>
        <dbReference type="Pfam" id="PF02342"/>
    </source>
</evidence>
<protein>
    <submittedName>
        <fullName evidence="4">Stress response protein SCP2</fullName>
    </submittedName>
</protein>
<feature type="compositionally biased region" description="Pro residues" evidence="2">
    <location>
        <begin position="250"/>
        <end position="270"/>
    </location>
</feature>
<dbReference type="PANTHER" id="PTHR32097:SF4">
    <property type="entry name" value="GENERAL STRESS PROTEIN 16U"/>
    <property type="match status" value="1"/>
</dbReference>
<feature type="compositionally biased region" description="Pro residues" evidence="2">
    <location>
        <begin position="185"/>
        <end position="225"/>
    </location>
</feature>
<dbReference type="InterPro" id="IPR003325">
    <property type="entry name" value="TerD"/>
</dbReference>
<evidence type="ECO:0000256" key="2">
    <source>
        <dbReference type="SAM" id="MobiDB-lite"/>
    </source>
</evidence>
<dbReference type="EMBL" id="LT629710">
    <property type="protein sequence ID" value="SDO79178.1"/>
    <property type="molecule type" value="Genomic_DNA"/>
</dbReference>
<organism evidence="4 5">
    <name type="scientific">Nakamurella panacisegetis</name>
    <dbReference type="NCBI Taxonomy" id="1090615"/>
    <lineage>
        <taxon>Bacteria</taxon>
        <taxon>Bacillati</taxon>
        <taxon>Actinomycetota</taxon>
        <taxon>Actinomycetes</taxon>
        <taxon>Nakamurellales</taxon>
        <taxon>Nakamurellaceae</taxon>
        <taxon>Nakamurella</taxon>
    </lineage>
</organism>
<accession>A0A1H0MFG8</accession>
<keyword evidence="5" id="KW-1185">Reference proteome</keyword>
<gene>
    <name evidence="4" type="ORF">SAMN04515671_2000</name>
</gene>